<sequence length="126" mass="13554">MHTFDLTWGLPHNGRTCRRAVLRPLTIGGELAAIAEIDELPPLADDAAASAQTERGVRETLIYWSHQISIEGVPPDVLTADYLMDNLVSEDYKQILGEMAILVKKSTAASDGHAPDETAAQAETGA</sequence>
<feature type="region of interest" description="Disordered" evidence="1">
    <location>
        <begin position="107"/>
        <end position="126"/>
    </location>
</feature>
<reference evidence="2 3" key="1">
    <citation type="submission" date="2018-06" db="EMBL/GenBank/DDBJ databases">
        <authorList>
            <consortium name="Pathogen Informatics"/>
            <person name="Doyle S."/>
        </authorList>
    </citation>
    <scope>NUCLEOTIDE SEQUENCE [LARGE SCALE GENOMIC DNA]</scope>
    <source>
        <strain evidence="2 3">NCTC10295</strain>
    </source>
</reference>
<gene>
    <name evidence="2" type="ORF">NCTC10295_00310</name>
</gene>
<proteinExistence type="predicted"/>
<keyword evidence="3" id="KW-1185">Reference proteome</keyword>
<evidence type="ECO:0000256" key="1">
    <source>
        <dbReference type="SAM" id="MobiDB-lite"/>
    </source>
</evidence>
<evidence type="ECO:0000313" key="3">
    <source>
        <dbReference type="Proteomes" id="UP000254651"/>
    </source>
</evidence>
<name>A0A378UFT2_BERDE</name>
<dbReference type="Proteomes" id="UP000254651">
    <property type="component" value="Unassembled WGS sequence"/>
</dbReference>
<evidence type="ECO:0000313" key="2">
    <source>
        <dbReference type="EMBL" id="STZ75569.1"/>
    </source>
</evidence>
<accession>A0A378UFT2</accession>
<organism evidence="2 3">
    <name type="scientific">Bergeriella denitrificans</name>
    <name type="common">Neisseria denitrificans</name>
    <dbReference type="NCBI Taxonomy" id="494"/>
    <lineage>
        <taxon>Bacteria</taxon>
        <taxon>Pseudomonadati</taxon>
        <taxon>Pseudomonadota</taxon>
        <taxon>Betaproteobacteria</taxon>
        <taxon>Neisseriales</taxon>
        <taxon>Neisseriaceae</taxon>
        <taxon>Bergeriella</taxon>
    </lineage>
</organism>
<dbReference type="AlphaFoldDB" id="A0A378UFT2"/>
<protein>
    <submittedName>
        <fullName evidence="2">Uncharacterized protein</fullName>
    </submittedName>
</protein>
<dbReference type="RefSeq" id="WP_066075942.1">
    <property type="nucleotide sequence ID" value="NZ_CP181246.1"/>
</dbReference>
<dbReference type="EMBL" id="UGQS01000001">
    <property type="protein sequence ID" value="STZ75569.1"/>
    <property type="molecule type" value="Genomic_DNA"/>
</dbReference>